<gene>
    <name evidence="4" type="ORF">HMH01_14535</name>
</gene>
<comment type="similarity">
    <text evidence="1">Belongs to the non-flavoprotein flavin reductase family.</text>
</comment>
<dbReference type="Proteomes" id="UP000572377">
    <property type="component" value="Unassembled WGS sequence"/>
</dbReference>
<dbReference type="Gene3D" id="2.30.110.10">
    <property type="entry name" value="Electron Transport, Fmn-binding Protein, Chain A"/>
    <property type="match status" value="1"/>
</dbReference>
<protein>
    <submittedName>
        <fullName evidence="4">Flavin reductase family protein</fullName>
    </submittedName>
</protein>
<proteinExistence type="inferred from homology"/>
<evidence type="ECO:0000259" key="3">
    <source>
        <dbReference type="SMART" id="SM00903"/>
    </source>
</evidence>
<dbReference type="EMBL" id="JABFBC010000002">
    <property type="protein sequence ID" value="NNU81655.1"/>
    <property type="molecule type" value="Genomic_DNA"/>
</dbReference>
<dbReference type="PANTHER" id="PTHR30466:SF11">
    <property type="entry name" value="FLAVIN-DEPENDENT MONOOXYGENASE, REDUCTASE SUBUNIT HSAB"/>
    <property type="match status" value="1"/>
</dbReference>
<keyword evidence="2" id="KW-0560">Oxidoreductase</keyword>
<accession>A0A849L5J1</accession>
<feature type="domain" description="Flavin reductase like" evidence="3">
    <location>
        <begin position="20"/>
        <end position="163"/>
    </location>
</feature>
<comment type="caution">
    <text evidence="4">The sequence shown here is derived from an EMBL/GenBank/DDBJ whole genome shotgun (WGS) entry which is preliminary data.</text>
</comment>
<evidence type="ECO:0000313" key="4">
    <source>
        <dbReference type="EMBL" id="NNU81655.1"/>
    </source>
</evidence>
<evidence type="ECO:0000256" key="2">
    <source>
        <dbReference type="ARBA" id="ARBA00023002"/>
    </source>
</evidence>
<dbReference type="GO" id="GO:0010181">
    <property type="term" value="F:FMN binding"/>
    <property type="evidence" value="ECO:0007669"/>
    <property type="project" value="InterPro"/>
</dbReference>
<dbReference type="InterPro" id="IPR050268">
    <property type="entry name" value="NADH-dep_flavin_reductase"/>
</dbReference>
<evidence type="ECO:0000313" key="5">
    <source>
        <dbReference type="Proteomes" id="UP000572377"/>
    </source>
</evidence>
<dbReference type="InterPro" id="IPR012349">
    <property type="entry name" value="Split_barrel_FMN-bd"/>
</dbReference>
<dbReference type="RefSeq" id="WP_171326481.1">
    <property type="nucleotide sequence ID" value="NZ_JABFBC010000002.1"/>
</dbReference>
<keyword evidence="5" id="KW-1185">Reference proteome</keyword>
<dbReference type="GO" id="GO:0042602">
    <property type="term" value="F:riboflavin reductase (NADPH) activity"/>
    <property type="evidence" value="ECO:0007669"/>
    <property type="project" value="TreeGrafter"/>
</dbReference>
<dbReference type="Pfam" id="PF01613">
    <property type="entry name" value="Flavin_Reduct"/>
    <property type="match status" value="1"/>
</dbReference>
<organism evidence="4 5">
    <name type="scientific">Halovulum dunhuangense</name>
    <dbReference type="NCBI Taxonomy" id="1505036"/>
    <lineage>
        <taxon>Bacteria</taxon>
        <taxon>Pseudomonadati</taxon>
        <taxon>Pseudomonadota</taxon>
        <taxon>Alphaproteobacteria</taxon>
        <taxon>Rhodobacterales</taxon>
        <taxon>Paracoccaceae</taxon>
        <taxon>Halovulum</taxon>
    </lineage>
</organism>
<sequence length="168" mass="17937">MQPDAQSPSLPDPQEFRRALGCFPTGVAVVTTLDPDGRPVGLTVSSFNSVSLDPPLVLWSIALRASSLPSFQRNPHFAINVLAVGQSDLPGIFSSRVEDRFAGLDWQPGLHGIPVLPDSAASFECGVYNRCDGGDHEVILGRVLRFAASDRTPLVFGKGRLAPLMAAE</sequence>
<reference evidence="4 5" key="1">
    <citation type="submission" date="2020-05" db="EMBL/GenBank/DDBJ databases">
        <title>Gimesia benthica sp. nov., a novel planctomycete isolated from a deep-sea water sample of the Northwest Indian Ocean.</title>
        <authorList>
            <person name="Wang J."/>
            <person name="Ruan C."/>
            <person name="Song L."/>
            <person name="Zhu Y."/>
            <person name="Li A."/>
            <person name="Zheng X."/>
            <person name="Wang L."/>
            <person name="Lu Z."/>
            <person name="Huang Y."/>
            <person name="Du W."/>
            <person name="Zhou Y."/>
            <person name="Huang L."/>
            <person name="Dai X."/>
        </authorList>
    </citation>
    <scope>NUCLEOTIDE SEQUENCE [LARGE SCALE GENOMIC DNA]</scope>
    <source>
        <strain evidence="4 5">YYQ-30</strain>
    </source>
</reference>
<dbReference type="SMART" id="SM00903">
    <property type="entry name" value="Flavin_Reduct"/>
    <property type="match status" value="1"/>
</dbReference>
<dbReference type="InterPro" id="IPR002563">
    <property type="entry name" value="Flavin_Rdtase-like_dom"/>
</dbReference>
<dbReference type="AlphaFoldDB" id="A0A849L5J1"/>
<dbReference type="PANTHER" id="PTHR30466">
    <property type="entry name" value="FLAVIN REDUCTASE"/>
    <property type="match status" value="1"/>
</dbReference>
<evidence type="ECO:0000256" key="1">
    <source>
        <dbReference type="ARBA" id="ARBA00008898"/>
    </source>
</evidence>
<name>A0A849L5J1_9RHOB</name>
<dbReference type="SUPFAM" id="SSF50475">
    <property type="entry name" value="FMN-binding split barrel"/>
    <property type="match status" value="1"/>
</dbReference>